<dbReference type="Proteomes" id="UP000812277">
    <property type="component" value="Unassembled WGS sequence"/>
</dbReference>
<evidence type="ECO:0000313" key="4">
    <source>
        <dbReference type="Proteomes" id="UP000812277"/>
    </source>
</evidence>
<comment type="caution">
    <text evidence="3">The sequence shown here is derived from an EMBL/GenBank/DDBJ whole genome shotgun (WGS) entry which is preliminary data.</text>
</comment>
<accession>A0ABS7D5E4</accession>
<evidence type="ECO:0000256" key="2">
    <source>
        <dbReference type="SAM" id="SignalP"/>
    </source>
</evidence>
<proteinExistence type="predicted"/>
<feature type="signal peptide" evidence="2">
    <location>
        <begin position="1"/>
        <end position="33"/>
    </location>
</feature>
<dbReference type="RefSeq" id="WP_219872346.1">
    <property type="nucleotide sequence ID" value="NZ_JAHZIJ010000005.1"/>
</dbReference>
<reference evidence="3 4" key="1">
    <citation type="submission" date="2021-07" db="EMBL/GenBank/DDBJ databases">
        <title>Paenibacillus radiodurans sp. nov., isolated from the southeastern edge of Tengger Desert.</title>
        <authorList>
            <person name="Zhang G."/>
        </authorList>
    </citation>
    <scope>NUCLEOTIDE SEQUENCE [LARGE SCALE GENOMIC DNA]</scope>
    <source>
        <strain evidence="3 4">DT7-4</strain>
    </source>
</reference>
<keyword evidence="4" id="KW-1185">Reference proteome</keyword>
<gene>
    <name evidence="3" type="ORF">K0T92_10155</name>
</gene>
<organism evidence="3 4">
    <name type="scientific">Paenibacillus oenotherae</name>
    <dbReference type="NCBI Taxonomy" id="1435645"/>
    <lineage>
        <taxon>Bacteria</taxon>
        <taxon>Bacillati</taxon>
        <taxon>Bacillota</taxon>
        <taxon>Bacilli</taxon>
        <taxon>Bacillales</taxon>
        <taxon>Paenibacillaceae</taxon>
        <taxon>Paenibacillus</taxon>
    </lineage>
</organism>
<keyword evidence="2" id="KW-0732">Signal</keyword>
<evidence type="ECO:0000256" key="1">
    <source>
        <dbReference type="SAM" id="MobiDB-lite"/>
    </source>
</evidence>
<sequence length="57" mass="5944">MMMNKRSKRKKHWLLALSAAVALTAAVPGIVHADKAVPSSTPANGGVMEAKTGSELN</sequence>
<protein>
    <submittedName>
        <fullName evidence="3">Uncharacterized protein</fullName>
    </submittedName>
</protein>
<evidence type="ECO:0000313" key="3">
    <source>
        <dbReference type="EMBL" id="MBW7475110.1"/>
    </source>
</evidence>
<feature type="chain" id="PRO_5045757877" evidence="2">
    <location>
        <begin position="34"/>
        <end position="57"/>
    </location>
</feature>
<dbReference type="EMBL" id="JAHZIJ010000005">
    <property type="protein sequence ID" value="MBW7475110.1"/>
    <property type="molecule type" value="Genomic_DNA"/>
</dbReference>
<feature type="region of interest" description="Disordered" evidence="1">
    <location>
        <begin position="35"/>
        <end position="57"/>
    </location>
</feature>
<name>A0ABS7D5E4_9BACL</name>